<keyword evidence="2" id="KW-1185">Reference proteome</keyword>
<evidence type="ECO:0000313" key="1">
    <source>
        <dbReference type="EMBL" id="GAA4448295.1"/>
    </source>
</evidence>
<protein>
    <submittedName>
        <fullName evidence="1">Uncharacterized protein</fullName>
    </submittedName>
</protein>
<gene>
    <name evidence="1" type="ORF">GCM10023189_05950</name>
</gene>
<proteinExistence type="predicted"/>
<dbReference type="Proteomes" id="UP001501175">
    <property type="component" value="Unassembled WGS sequence"/>
</dbReference>
<name>A0ABP8MFF3_9BACT</name>
<sequence>MKYFLLWAILLIDLYCCYGQSKYKFLLQSPEFSVADPLTYNDEKIKIDFYIDRSAINFIVTNKTKVPIKLIWDEASIVIDGKAEKVTHKGIKNLDKGASQPASVIPPKSALSDLAIPSENVYWSSTFKDWNYRPLLPDHNGRDLEQNKGKTISMFLPLKINSKMCITPLNLKYMA</sequence>
<dbReference type="RefSeq" id="WP_345240391.1">
    <property type="nucleotide sequence ID" value="NZ_BAABHD010000005.1"/>
</dbReference>
<comment type="caution">
    <text evidence="1">The sequence shown here is derived from an EMBL/GenBank/DDBJ whole genome shotgun (WGS) entry which is preliminary data.</text>
</comment>
<organism evidence="1 2">
    <name type="scientific">Nibrella saemangeumensis</name>
    <dbReference type="NCBI Taxonomy" id="1084526"/>
    <lineage>
        <taxon>Bacteria</taxon>
        <taxon>Pseudomonadati</taxon>
        <taxon>Bacteroidota</taxon>
        <taxon>Cytophagia</taxon>
        <taxon>Cytophagales</taxon>
        <taxon>Spirosomataceae</taxon>
        <taxon>Nibrella</taxon>
    </lineage>
</organism>
<evidence type="ECO:0000313" key="2">
    <source>
        <dbReference type="Proteomes" id="UP001501175"/>
    </source>
</evidence>
<reference evidence="2" key="1">
    <citation type="journal article" date="2019" name="Int. J. Syst. Evol. Microbiol.">
        <title>The Global Catalogue of Microorganisms (GCM) 10K type strain sequencing project: providing services to taxonomists for standard genome sequencing and annotation.</title>
        <authorList>
            <consortium name="The Broad Institute Genomics Platform"/>
            <consortium name="The Broad Institute Genome Sequencing Center for Infectious Disease"/>
            <person name="Wu L."/>
            <person name="Ma J."/>
        </authorList>
    </citation>
    <scope>NUCLEOTIDE SEQUENCE [LARGE SCALE GENOMIC DNA]</scope>
    <source>
        <strain evidence="2">JCM 17927</strain>
    </source>
</reference>
<dbReference type="EMBL" id="BAABHD010000005">
    <property type="protein sequence ID" value="GAA4448295.1"/>
    <property type="molecule type" value="Genomic_DNA"/>
</dbReference>
<accession>A0ABP8MFF3</accession>